<dbReference type="InterPro" id="IPR031160">
    <property type="entry name" value="F_BAR_dom"/>
</dbReference>
<keyword evidence="1" id="KW-0175">Coiled coil</keyword>
<dbReference type="PROSITE" id="PS51741">
    <property type="entry name" value="F_BAR"/>
    <property type="match status" value="1"/>
</dbReference>
<dbReference type="InterPro" id="IPR027267">
    <property type="entry name" value="AH/BAR_dom_sf"/>
</dbReference>
<evidence type="ECO:0000256" key="1">
    <source>
        <dbReference type="PROSITE-ProRule" id="PRU01077"/>
    </source>
</evidence>
<accession>T1FAU2</accession>
<dbReference type="OrthoDB" id="10255964at2759"/>
<reference evidence="4" key="3">
    <citation type="submission" date="2015-06" db="UniProtKB">
        <authorList>
            <consortium name="EnsemblMetazoa"/>
        </authorList>
    </citation>
    <scope>IDENTIFICATION</scope>
</reference>
<dbReference type="InParanoid" id="T1FAU2"/>
<dbReference type="eggNOG" id="KOG2398">
    <property type="taxonomic scope" value="Eukaryota"/>
</dbReference>
<reference evidence="5" key="1">
    <citation type="submission" date="2012-12" db="EMBL/GenBank/DDBJ databases">
        <authorList>
            <person name="Hellsten U."/>
            <person name="Grimwood J."/>
            <person name="Chapman J.A."/>
            <person name="Shapiro H."/>
            <person name="Aerts A."/>
            <person name="Otillar R.P."/>
            <person name="Terry A.Y."/>
            <person name="Boore J.L."/>
            <person name="Simakov O."/>
            <person name="Marletaz F."/>
            <person name="Cho S.-J."/>
            <person name="Edsinger-Gonzales E."/>
            <person name="Havlak P."/>
            <person name="Kuo D.-H."/>
            <person name="Larsson T."/>
            <person name="Lv J."/>
            <person name="Arendt D."/>
            <person name="Savage R."/>
            <person name="Osoegawa K."/>
            <person name="de Jong P."/>
            <person name="Lindberg D.R."/>
            <person name="Seaver E.C."/>
            <person name="Weisblat D.A."/>
            <person name="Putnam N.H."/>
            <person name="Grigoriev I.V."/>
            <person name="Rokhsar D.S."/>
        </authorList>
    </citation>
    <scope>NUCLEOTIDE SEQUENCE</scope>
</reference>
<dbReference type="OMA" id="KEYSIMC"/>
<dbReference type="SUPFAM" id="SSF103657">
    <property type="entry name" value="BAR/IMD domain-like"/>
    <property type="match status" value="1"/>
</dbReference>
<dbReference type="Proteomes" id="UP000015101">
    <property type="component" value="Unassembled WGS sequence"/>
</dbReference>
<dbReference type="KEGG" id="hro:HELRODRAFT_176725"/>
<dbReference type="EMBL" id="AMQM01005812">
    <property type="status" value="NOT_ANNOTATED_CDS"/>
    <property type="molecule type" value="Genomic_DNA"/>
</dbReference>
<protein>
    <recommendedName>
        <fullName evidence="2">F-BAR domain-containing protein</fullName>
    </recommendedName>
</protein>
<dbReference type="EMBL" id="KB097106">
    <property type="protein sequence ID" value="ESN99558.1"/>
    <property type="molecule type" value="Genomic_DNA"/>
</dbReference>
<dbReference type="PANTHER" id="PTHR23065:SF61">
    <property type="entry name" value="PROLINE-SERINE-THREONINE PHOSPHATASE-INTERACTING PROTEIN 2-LIKE"/>
    <property type="match status" value="1"/>
</dbReference>
<evidence type="ECO:0000313" key="4">
    <source>
        <dbReference type="EnsemblMetazoa" id="HelroP176725"/>
    </source>
</evidence>
<name>T1FAU2_HELRO</name>
<sequence>MAQTHLDSSAYFLELSNKITDFQKNQKIDRKNAKKLYENRSLEAELADNTLKKAKTNENSYPTKEWDKIVKKAAKAIEDAAAADKLYKDLVTKLEETRKLWEKEMKEYSIMCEQMDESRLKFLMESMWAAVNVVSKNCLDIDNGCEVIRQSLENVSIDGDMRMFVGRCQTGSEKPAPMRYEPYRSQYSSSARV</sequence>
<evidence type="ECO:0000313" key="3">
    <source>
        <dbReference type="EMBL" id="ESN99558.1"/>
    </source>
</evidence>
<dbReference type="RefSeq" id="XP_009022325.1">
    <property type="nucleotide sequence ID" value="XM_009024077.1"/>
</dbReference>
<dbReference type="STRING" id="6412.T1FAU2"/>
<dbReference type="HOGENOM" id="CLU_1410234_0_0_1"/>
<proteinExistence type="predicted"/>
<reference evidence="3 5" key="2">
    <citation type="journal article" date="2013" name="Nature">
        <title>Insights into bilaterian evolution from three spiralian genomes.</title>
        <authorList>
            <person name="Simakov O."/>
            <person name="Marletaz F."/>
            <person name="Cho S.J."/>
            <person name="Edsinger-Gonzales E."/>
            <person name="Havlak P."/>
            <person name="Hellsten U."/>
            <person name="Kuo D.H."/>
            <person name="Larsson T."/>
            <person name="Lv J."/>
            <person name="Arendt D."/>
            <person name="Savage R."/>
            <person name="Osoegawa K."/>
            <person name="de Jong P."/>
            <person name="Grimwood J."/>
            <person name="Chapman J.A."/>
            <person name="Shapiro H."/>
            <person name="Aerts A."/>
            <person name="Otillar R.P."/>
            <person name="Terry A.Y."/>
            <person name="Boore J.L."/>
            <person name="Grigoriev I.V."/>
            <person name="Lindberg D.R."/>
            <person name="Seaver E.C."/>
            <person name="Weisblat D.A."/>
            <person name="Putnam N.H."/>
            <person name="Rokhsar D.S."/>
        </authorList>
    </citation>
    <scope>NUCLEOTIDE SEQUENCE</scope>
</reference>
<gene>
    <name evidence="4" type="primary">20205941</name>
    <name evidence="3" type="ORF">HELRODRAFT_176725</name>
</gene>
<keyword evidence="5" id="KW-1185">Reference proteome</keyword>
<evidence type="ECO:0000259" key="2">
    <source>
        <dbReference type="PROSITE" id="PS51741"/>
    </source>
</evidence>
<organism evidence="4 5">
    <name type="scientific">Helobdella robusta</name>
    <name type="common">Californian leech</name>
    <dbReference type="NCBI Taxonomy" id="6412"/>
    <lineage>
        <taxon>Eukaryota</taxon>
        <taxon>Metazoa</taxon>
        <taxon>Spiralia</taxon>
        <taxon>Lophotrochozoa</taxon>
        <taxon>Annelida</taxon>
        <taxon>Clitellata</taxon>
        <taxon>Hirudinea</taxon>
        <taxon>Rhynchobdellida</taxon>
        <taxon>Glossiphoniidae</taxon>
        <taxon>Helobdella</taxon>
    </lineage>
</organism>
<dbReference type="CTD" id="20205941"/>
<dbReference type="PANTHER" id="PTHR23065">
    <property type="entry name" value="PROLINE-SERINE-THREONINE PHOSPHATASE INTERACTING PROTEIN 1"/>
    <property type="match status" value="1"/>
</dbReference>
<dbReference type="AlphaFoldDB" id="T1FAU2"/>
<feature type="domain" description="F-BAR" evidence="2">
    <location>
        <begin position="1"/>
        <end position="160"/>
    </location>
</feature>
<dbReference type="EnsemblMetazoa" id="HelroT176725">
    <property type="protein sequence ID" value="HelroP176725"/>
    <property type="gene ID" value="HelroG176725"/>
</dbReference>
<dbReference type="GeneID" id="20205941"/>
<evidence type="ECO:0000313" key="5">
    <source>
        <dbReference type="Proteomes" id="UP000015101"/>
    </source>
</evidence>
<dbReference type="Gene3D" id="1.20.1270.60">
    <property type="entry name" value="Arfaptin homology (AH) domain/BAR domain"/>
    <property type="match status" value="1"/>
</dbReference>